<dbReference type="KEGG" id="lyk:FLP23_03655"/>
<evidence type="ECO:0000256" key="1">
    <source>
        <dbReference type="SAM" id="SignalP"/>
    </source>
</evidence>
<dbReference type="Proteomes" id="UP000322159">
    <property type="component" value="Chromosome"/>
</dbReference>
<keyword evidence="3" id="KW-1185">Reference proteome</keyword>
<feature type="chain" id="PRO_5038555105" evidence="1">
    <location>
        <begin position="25"/>
        <end position="356"/>
    </location>
</feature>
<proteinExistence type="predicted"/>
<dbReference type="AlphaFoldDB" id="A0A5C1Y5X1"/>
<evidence type="ECO:0000313" key="2">
    <source>
        <dbReference type="EMBL" id="QEO09186.1"/>
    </source>
</evidence>
<dbReference type="OrthoDB" id="9879586at2"/>
<dbReference type="PROSITE" id="PS51257">
    <property type="entry name" value="PROKAR_LIPOPROTEIN"/>
    <property type="match status" value="1"/>
</dbReference>
<reference evidence="2 3" key="1">
    <citation type="submission" date="2019-09" db="EMBL/GenBank/DDBJ databases">
        <title>Genome sequencing of strain KACC 19322.</title>
        <authorList>
            <person name="Heo J."/>
            <person name="Kim S.-J."/>
            <person name="Kim J.-S."/>
            <person name="Hong S.-B."/>
            <person name="Kwon S.-W."/>
        </authorList>
    </citation>
    <scope>NUCLEOTIDE SEQUENCE [LARGE SCALE GENOMIC DNA]</scope>
    <source>
        <strain evidence="2 3">KACC 19322</strain>
    </source>
</reference>
<evidence type="ECO:0000313" key="3">
    <source>
        <dbReference type="Proteomes" id="UP000322159"/>
    </source>
</evidence>
<dbReference type="RefSeq" id="WP_149324616.1">
    <property type="nucleotide sequence ID" value="NZ_CP043504.1"/>
</dbReference>
<organism evidence="2 3">
    <name type="scientific">Protaetiibacter larvae</name>
    <dbReference type="NCBI Taxonomy" id="2592654"/>
    <lineage>
        <taxon>Bacteria</taxon>
        <taxon>Bacillati</taxon>
        <taxon>Actinomycetota</taxon>
        <taxon>Actinomycetes</taxon>
        <taxon>Micrococcales</taxon>
        <taxon>Microbacteriaceae</taxon>
        <taxon>Protaetiibacter</taxon>
    </lineage>
</organism>
<accession>A0A5C1Y5X1</accession>
<name>A0A5C1Y5X1_9MICO</name>
<protein>
    <submittedName>
        <fullName evidence="2">Uncharacterized protein</fullName>
    </submittedName>
</protein>
<keyword evidence="1" id="KW-0732">Signal</keyword>
<dbReference type="EMBL" id="CP043504">
    <property type="protein sequence ID" value="QEO09186.1"/>
    <property type="molecule type" value="Genomic_DNA"/>
</dbReference>
<gene>
    <name evidence="2" type="ORF">FLP23_03655</name>
</gene>
<feature type="signal peptide" evidence="1">
    <location>
        <begin position="1"/>
        <end position="24"/>
    </location>
</feature>
<sequence length="356" mass="36808">MARRAGVRAAAAALAAVVAASALSGCQFVEDVVAGQRLLTAGLNADAALRELVAELEALVSVESAEYAFDAADVDSRPGLQVALVSTDPGDWREVQSLIEETGELDAFEERPITATLTSGMVSATIDTGSHLLLGADALAAAREAGGLFPDARIELAPWSDVAAAVTVSTPGTAEELLARVTGDPGVRAFLAPLDPERVWVAFRAAGLELGGIPSAAEAQWILDRLAVELPRYPVAVGADAAVAYPTEWVQVSAGVSAADRMFTIQLVGDDGVATGPAWDALLEVLRVGAPGADDSCAPLQVFYPWPGVQGNWPSFVNDCVEWADANAVDRPTLAPLRDALAASGIDLAALGFRLS</sequence>